<name>A0A8J5WRV6_ZIZPA</name>
<keyword evidence="3" id="KW-1185">Reference proteome</keyword>
<comment type="caution">
    <text evidence="2">The sequence shown here is derived from an EMBL/GenBank/DDBJ whole genome shotgun (WGS) entry which is preliminary data.</text>
</comment>
<reference evidence="2" key="2">
    <citation type="submission" date="2021-02" db="EMBL/GenBank/DDBJ databases">
        <authorList>
            <person name="Kimball J.A."/>
            <person name="Haas M.W."/>
            <person name="Macchietto M."/>
            <person name="Kono T."/>
            <person name="Duquette J."/>
            <person name="Shao M."/>
        </authorList>
    </citation>
    <scope>NUCLEOTIDE SEQUENCE</scope>
    <source>
        <tissue evidence="2">Fresh leaf tissue</tissue>
    </source>
</reference>
<accession>A0A8J5WRV6</accession>
<dbReference type="AlphaFoldDB" id="A0A8J5WRV6"/>
<sequence>MGRKTQVRGEKKQGTQGEEDAGAGKEGKRGRLVVTQDCRSLALYGLHEELLKKRIQILLILVCCVESSILKGPSHKVQDKLAVLSVLLSLLLIRETTCSYCSITDFIPLDKNTVFYSSDL</sequence>
<dbReference type="EMBL" id="JAAALK010000080">
    <property type="protein sequence ID" value="KAG8093906.1"/>
    <property type="molecule type" value="Genomic_DNA"/>
</dbReference>
<organism evidence="2 3">
    <name type="scientific">Zizania palustris</name>
    <name type="common">Northern wild rice</name>
    <dbReference type="NCBI Taxonomy" id="103762"/>
    <lineage>
        <taxon>Eukaryota</taxon>
        <taxon>Viridiplantae</taxon>
        <taxon>Streptophyta</taxon>
        <taxon>Embryophyta</taxon>
        <taxon>Tracheophyta</taxon>
        <taxon>Spermatophyta</taxon>
        <taxon>Magnoliopsida</taxon>
        <taxon>Liliopsida</taxon>
        <taxon>Poales</taxon>
        <taxon>Poaceae</taxon>
        <taxon>BOP clade</taxon>
        <taxon>Oryzoideae</taxon>
        <taxon>Oryzeae</taxon>
        <taxon>Zizaniinae</taxon>
        <taxon>Zizania</taxon>
    </lineage>
</organism>
<protein>
    <submittedName>
        <fullName evidence="2">Uncharacterized protein</fullName>
    </submittedName>
</protein>
<proteinExistence type="predicted"/>
<feature type="region of interest" description="Disordered" evidence="1">
    <location>
        <begin position="1"/>
        <end position="29"/>
    </location>
</feature>
<gene>
    <name evidence="2" type="ORF">GUJ93_ZPchr0012g19264</name>
</gene>
<dbReference type="Proteomes" id="UP000729402">
    <property type="component" value="Unassembled WGS sequence"/>
</dbReference>
<evidence type="ECO:0000313" key="3">
    <source>
        <dbReference type="Proteomes" id="UP000729402"/>
    </source>
</evidence>
<evidence type="ECO:0000256" key="1">
    <source>
        <dbReference type="SAM" id="MobiDB-lite"/>
    </source>
</evidence>
<evidence type="ECO:0000313" key="2">
    <source>
        <dbReference type="EMBL" id="KAG8093906.1"/>
    </source>
</evidence>
<reference evidence="2" key="1">
    <citation type="journal article" date="2021" name="bioRxiv">
        <title>Whole Genome Assembly and Annotation of Northern Wild Rice, Zizania palustris L., Supports a Whole Genome Duplication in the Zizania Genus.</title>
        <authorList>
            <person name="Haas M."/>
            <person name="Kono T."/>
            <person name="Macchietto M."/>
            <person name="Millas R."/>
            <person name="McGilp L."/>
            <person name="Shao M."/>
            <person name="Duquette J."/>
            <person name="Hirsch C.N."/>
            <person name="Kimball J."/>
        </authorList>
    </citation>
    <scope>NUCLEOTIDE SEQUENCE</scope>
    <source>
        <tissue evidence="2">Fresh leaf tissue</tissue>
    </source>
</reference>